<proteinExistence type="predicted"/>
<evidence type="ECO:0000313" key="1">
    <source>
        <dbReference type="EMBL" id="CAH1972363.1"/>
    </source>
</evidence>
<keyword evidence="2" id="KW-1185">Reference proteome</keyword>
<dbReference type="AlphaFoldDB" id="A0A9P0P7U7"/>
<organism evidence="1 2">
    <name type="scientific">Acanthoscelides obtectus</name>
    <name type="common">Bean weevil</name>
    <name type="synonym">Bruchus obtectus</name>
    <dbReference type="NCBI Taxonomy" id="200917"/>
    <lineage>
        <taxon>Eukaryota</taxon>
        <taxon>Metazoa</taxon>
        <taxon>Ecdysozoa</taxon>
        <taxon>Arthropoda</taxon>
        <taxon>Hexapoda</taxon>
        <taxon>Insecta</taxon>
        <taxon>Pterygota</taxon>
        <taxon>Neoptera</taxon>
        <taxon>Endopterygota</taxon>
        <taxon>Coleoptera</taxon>
        <taxon>Polyphaga</taxon>
        <taxon>Cucujiformia</taxon>
        <taxon>Chrysomeloidea</taxon>
        <taxon>Chrysomelidae</taxon>
        <taxon>Bruchinae</taxon>
        <taxon>Bruchini</taxon>
        <taxon>Acanthoscelides</taxon>
    </lineage>
</organism>
<name>A0A9P0P7U7_ACAOB</name>
<dbReference type="EMBL" id="CAKOFQ010006798">
    <property type="protein sequence ID" value="CAH1972363.1"/>
    <property type="molecule type" value="Genomic_DNA"/>
</dbReference>
<dbReference type="Proteomes" id="UP001152888">
    <property type="component" value="Unassembled WGS sequence"/>
</dbReference>
<gene>
    <name evidence="1" type="ORF">ACAOBT_LOCUS9963</name>
</gene>
<evidence type="ECO:0000313" key="2">
    <source>
        <dbReference type="Proteomes" id="UP001152888"/>
    </source>
</evidence>
<accession>A0A9P0P7U7</accession>
<comment type="caution">
    <text evidence="1">The sequence shown here is derived from an EMBL/GenBank/DDBJ whole genome shotgun (WGS) entry which is preliminary data.</text>
</comment>
<reference evidence="1" key="1">
    <citation type="submission" date="2022-03" db="EMBL/GenBank/DDBJ databases">
        <authorList>
            <person name="Sayadi A."/>
        </authorList>
    </citation>
    <scope>NUCLEOTIDE SEQUENCE</scope>
</reference>
<evidence type="ECO:0008006" key="3">
    <source>
        <dbReference type="Google" id="ProtNLM"/>
    </source>
</evidence>
<sequence>MYCSLIFLDFSKSLDTIDHSILCSKLESLGLSNMAADFFKSCLDKRSIQKIQNSCIKFSYGLKKYDHFSDEFRASGWEHLHQDLRIWIFQYIFVFKNRRM</sequence>
<dbReference type="OrthoDB" id="5953030at2759"/>
<protein>
    <recommendedName>
        <fullName evidence="3">Reverse transcriptase domain-containing protein</fullName>
    </recommendedName>
</protein>